<comment type="subcellular location">
    <subcellularLocation>
        <location evidence="1">Cell membrane</location>
        <topology evidence="1">Lipid-anchor</topology>
    </subcellularLocation>
</comment>
<feature type="transmembrane region" description="Helical" evidence="7">
    <location>
        <begin position="24"/>
        <end position="45"/>
    </location>
</feature>
<protein>
    <submittedName>
        <fullName evidence="9">BMP family ABC transporter substrate-binding protein</fullName>
    </submittedName>
</protein>
<evidence type="ECO:0000259" key="8">
    <source>
        <dbReference type="Pfam" id="PF02608"/>
    </source>
</evidence>
<dbReference type="Pfam" id="PF02608">
    <property type="entry name" value="Bmp"/>
    <property type="match status" value="1"/>
</dbReference>
<sequence>MTDVGNSGGSLVMTWVQLRAVRSLTWLVVWVVTGGSVCSLAAAAAPPFRPAILFNGEVLEDQGFNAQMVRGTRRFEDRYGVAVTPFTEVEPVAHRQRLRQLAEAGYTPILVPSSSTAESVRRVAADFPDTVFITLDYTLDRPNVRSVAFREAEVAFLAGVAAARRSDSGHLGFLGGVANEALEEFRRGFEAGARTVRDDVQVTVRYLADVTARPWSDHAAARRLVAAMVADGADVVFPVAGDSSLGALAEAERLGVLAIGVDSDQNPLFPDSVLTSATKRLDQAVYVSLINERYRLWLSHQKNLGLAQGGMALVLDGGSRRLLGEALVAELQDYQREIVLGARNPLTGERDEALWQALASTRGRPAEITVALPTEAFFPLLLGNGPALHQPRPGLLVDALELLAERAGVTIHYRRQPRKRGLMSLQQGRVDGVISSTALDDVRSQGHLPGGTGRLDSARAVLSWRWGLYRLKGDHEDHPWPRSAVVPTASSVGQRLRRHGVRVYENPSLQGRFEMLLRGRVQAVAADRLYAEHLLAVTPRFREQIEPLPAALGRGYSYLVFSDDFYERYPEFCELLWNQLSEIQQSAELWDRVPEYLDSL</sequence>
<dbReference type="PANTHER" id="PTHR34296">
    <property type="entry name" value="TRANSCRIPTIONAL ACTIVATOR PROTEIN MED"/>
    <property type="match status" value="1"/>
</dbReference>
<dbReference type="Gene3D" id="3.40.50.2300">
    <property type="match status" value="2"/>
</dbReference>
<evidence type="ECO:0000256" key="3">
    <source>
        <dbReference type="ARBA" id="ARBA00022475"/>
    </source>
</evidence>
<accession>A0ABU3VWL5</accession>
<keyword evidence="4" id="KW-0732">Signal</keyword>
<dbReference type="PANTHER" id="PTHR34296:SF2">
    <property type="entry name" value="ABC TRANSPORTER GUANOSINE-BINDING PROTEIN NUPN"/>
    <property type="match status" value="1"/>
</dbReference>
<evidence type="ECO:0000256" key="2">
    <source>
        <dbReference type="ARBA" id="ARBA00008610"/>
    </source>
</evidence>
<dbReference type="EMBL" id="JAWIIJ010000004">
    <property type="protein sequence ID" value="MDV2078673.1"/>
    <property type="molecule type" value="Genomic_DNA"/>
</dbReference>
<reference evidence="9 10" key="1">
    <citation type="submission" date="2023-10" db="EMBL/GenBank/DDBJ databases">
        <title>Characteristics and mechanism of a salt-tolerant marine origin heterotrophic nitrifying- aerobic denitrifying bacteria Marinobacter xestospongiae HN1.</title>
        <authorList>
            <person name="Qi R."/>
        </authorList>
    </citation>
    <scope>NUCLEOTIDE SEQUENCE [LARGE SCALE GENOMIC DNA]</scope>
    <source>
        <strain evidence="9 10">HN1</strain>
    </source>
</reference>
<dbReference type="SUPFAM" id="SSF53822">
    <property type="entry name" value="Periplasmic binding protein-like I"/>
    <property type="match status" value="1"/>
</dbReference>
<dbReference type="CDD" id="cd06354">
    <property type="entry name" value="PBP1_PrnA-like"/>
    <property type="match status" value="1"/>
</dbReference>
<keyword evidence="10" id="KW-1185">Reference proteome</keyword>
<keyword evidence="3" id="KW-1003">Cell membrane</keyword>
<comment type="caution">
    <text evidence="9">The sequence shown here is derived from an EMBL/GenBank/DDBJ whole genome shotgun (WGS) entry which is preliminary data.</text>
</comment>
<name>A0ABU3VWL5_9GAMM</name>
<evidence type="ECO:0000256" key="7">
    <source>
        <dbReference type="SAM" id="Phobius"/>
    </source>
</evidence>
<evidence type="ECO:0000313" key="10">
    <source>
        <dbReference type="Proteomes" id="UP001269819"/>
    </source>
</evidence>
<organism evidence="9 10">
    <name type="scientific">Marinobacter xestospongiae</name>
    <dbReference type="NCBI Taxonomy" id="994319"/>
    <lineage>
        <taxon>Bacteria</taxon>
        <taxon>Pseudomonadati</taxon>
        <taxon>Pseudomonadota</taxon>
        <taxon>Gammaproteobacteria</taxon>
        <taxon>Pseudomonadales</taxon>
        <taxon>Marinobacteraceae</taxon>
        <taxon>Marinobacter</taxon>
    </lineage>
</organism>
<evidence type="ECO:0000256" key="1">
    <source>
        <dbReference type="ARBA" id="ARBA00004193"/>
    </source>
</evidence>
<evidence type="ECO:0000256" key="4">
    <source>
        <dbReference type="ARBA" id="ARBA00022729"/>
    </source>
</evidence>
<proteinExistence type="inferred from homology"/>
<dbReference type="InterPro" id="IPR028082">
    <property type="entry name" value="Peripla_BP_I"/>
</dbReference>
<keyword evidence="5 7" id="KW-0472">Membrane</keyword>
<feature type="domain" description="ABC transporter substrate-binding protein PnrA-like" evidence="8">
    <location>
        <begin position="57"/>
        <end position="314"/>
    </location>
</feature>
<comment type="similarity">
    <text evidence="2">Belongs to the BMP lipoprotein family.</text>
</comment>
<keyword evidence="6" id="KW-0449">Lipoprotein</keyword>
<evidence type="ECO:0000256" key="6">
    <source>
        <dbReference type="ARBA" id="ARBA00023288"/>
    </source>
</evidence>
<gene>
    <name evidence="9" type="ORF">RYS15_08245</name>
</gene>
<keyword evidence="7" id="KW-0812">Transmembrane</keyword>
<evidence type="ECO:0000313" key="9">
    <source>
        <dbReference type="EMBL" id="MDV2078673.1"/>
    </source>
</evidence>
<dbReference type="SUPFAM" id="SSF53850">
    <property type="entry name" value="Periplasmic binding protein-like II"/>
    <property type="match status" value="1"/>
</dbReference>
<dbReference type="InterPro" id="IPR003760">
    <property type="entry name" value="PnrA-like"/>
</dbReference>
<evidence type="ECO:0000256" key="5">
    <source>
        <dbReference type="ARBA" id="ARBA00023136"/>
    </source>
</evidence>
<dbReference type="Proteomes" id="UP001269819">
    <property type="component" value="Unassembled WGS sequence"/>
</dbReference>
<dbReference type="InterPro" id="IPR050957">
    <property type="entry name" value="BMP_lipoprotein"/>
</dbReference>
<keyword evidence="7" id="KW-1133">Transmembrane helix</keyword>